<evidence type="ECO:0000313" key="2">
    <source>
        <dbReference type="Proteomes" id="UP001519460"/>
    </source>
</evidence>
<dbReference type="EMBL" id="JACVVK020000347">
    <property type="protein sequence ID" value="KAK7477563.1"/>
    <property type="molecule type" value="Genomic_DNA"/>
</dbReference>
<keyword evidence="2" id="KW-1185">Reference proteome</keyword>
<comment type="caution">
    <text evidence="1">The sequence shown here is derived from an EMBL/GenBank/DDBJ whole genome shotgun (WGS) entry which is preliminary data.</text>
</comment>
<accession>A0ABD0JR37</accession>
<feature type="non-terminal residue" evidence="1">
    <location>
        <position position="61"/>
    </location>
</feature>
<reference evidence="1 2" key="1">
    <citation type="journal article" date="2023" name="Sci. Data">
        <title>Genome assembly of the Korean intertidal mud-creeper Batillaria attramentaria.</title>
        <authorList>
            <person name="Patra A.K."/>
            <person name="Ho P.T."/>
            <person name="Jun S."/>
            <person name="Lee S.J."/>
            <person name="Kim Y."/>
            <person name="Won Y.J."/>
        </authorList>
    </citation>
    <scope>NUCLEOTIDE SEQUENCE [LARGE SCALE GENOMIC DNA]</scope>
    <source>
        <strain evidence="1">Wonlab-2016</strain>
    </source>
</reference>
<evidence type="ECO:0000313" key="1">
    <source>
        <dbReference type="EMBL" id="KAK7477563.1"/>
    </source>
</evidence>
<sequence length="61" mass="6778">MPIRLSLSVMQSNIPLTCSSMSYTWSCRERHETKSMNYPSQVLTGEAIQKTDAAVVCPLSV</sequence>
<proteinExistence type="predicted"/>
<protein>
    <submittedName>
        <fullName evidence="1">Uncharacterized protein</fullName>
    </submittedName>
</protein>
<dbReference type="AlphaFoldDB" id="A0ABD0JR37"/>
<name>A0ABD0JR37_9CAEN</name>
<organism evidence="1 2">
    <name type="scientific">Batillaria attramentaria</name>
    <dbReference type="NCBI Taxonomy" id="370345"/>
    <lineage>
        <taxon>Eukaryota</taxon>
        <taxon>Metazoa</taxon>
        <taxon>Spiralia</taxon>
        <taxon>Lophotrochozoa</taxon>
        <taxon>Mollusca</taxon>
        <taxon>Gastropoda</taxon>
        <taxon>Caenogastropoda</taxon>
        <taxon>Sorbeoconcha</taxon>
        <taxon>Cerithioidea</taxon>
        <taxon>Batillariidae</taxon>
        <taxon>Batillaria</taxon>
    </lineage>
</organism>
<gene>
    <name evidence="1" type="ORF">BaRGS_00031248</name>
</gene>
<dbReference type="Proteomes" id="UP001519460">
    <property type="component" value="Unassembled WGS sequence"/>
</dbReference>